<keyword evidence="4" id="KW-1185">Reference proteome</keyword>
<accession>A0A8K0JP86</accession>
<dbReference type="InterPro" id="IPR048661">
    <property type="entry name" value="CPL1-like"/>
</dbReference>
<dbReference type="Pfam" id="PF21671">
    <property type="entry name" value="CPL1-like"/>
    <property type="match status" value="1"/>
</dbReference>
<name>A0A8K0JP86_9TREE</name>
<feature type="signal peptide" evidence="1">
    <location>
        <begin position="1"/>
        <end position="25"/>
    </location>
</feature>
<dbReference type="OrthoDB" id="2560920at2759"/>
<sequence length="312" mass="33461">MMISSSRFSVLGLLWLVSFLRLCSADNAFCGCQNSLTSSYITMNPPSGQTRYNSATQCQQVCYTASNPTPAVVGRTNYRHSMYRATDGQCLCTDKYPSVAYQSNGMPDACANPADYDNRIVQTTFIKYPDCYAGTPAGIVMSGIAGPDSCSIKCASSLNMVFWMNAAGGNFQCGCGTVGTFPAKSATCGPDTYFIYYHTVAQASQGLSRRKARDELVRRHKPKALCPKGLTACLVHEGASAFECVDTQNDIDSCGGCLYGTPDAPELTNGVDCYTSGAALGAATCSDGVCNITQCRKRYELRDGSCIRRTGR</sequence>
<dbReference type="Proteomes" id="UP000812966">
    <property type="component" value="Unassembled WGS sequence"/>
</dbReference>
<organism evidence="3 4">
    <name type="scientific">Filobasidium floriforme</name>
    <dbReference type="NCBI Taxonomy" id="5210"/>
    <lineage>
        <taxon>Eukaryota</taxon>
        <taxon>Fungi</taxon>
        <taxon>Dikarya</taxon>
        <taxon>Basidiomycota</taxon>
        <taxon>Agaricomycotina</taxon>
        <taxon>Tremellomycetes</taxon>
        <taxon>Filobasidiales</taxon>
        <taxon>Filobasidiaceae</taxon>
        <taxon>Filobasidium</taxon>
    </lineage>
</organism>
<dbReference type="PANTHER" id="PTHR35192:SF2">
    <property type="entry name" value="APPLE DOMAIN-CONTAINING PROTEIN"/>
    <property type="match status" value="1"/>
</dbReference>
<dbReference type="InterPro" id="IPR038955">
    <property type="entry name" value="PriA/CPL1_fungi"/>
</dbReference>
<feature type="domain" description="Protein CPL1-like" evidence="2">
    <location>
        <begin position="242"/>
        <end position="303"/>
    </location>
</feature>
<evidence type="ECO:0000256" key="1">
    <source>
        <dbReference type="SAM" id="SignalP"/>
    </source>
</evidence>
<reference evidence="3" key="1">
    <citation type="submission" date="2020-04" db="EMBL/GenBank/DDBJ databases">
        <title>Analysis of mating type loci in Filobasidium floriforme.</title>
        <authorList>
            <person name="Nowrousian M."/>
        </authorList>
    </citation>
    <scope>NUCLEOTIDE SEQUENCE</scope>
    <source>
        <strain evidence="3">CBS 6242</strain>
    </source>
</reference>
<keyword evidence="1" id="KW-0732">Signal</keyword>
<comment type="caution">
    <text evidence="3">The sequence shown here is derived from an EMBL/GenBank/DDBJ whole genome shotgun (WGS) entry which is preliminary data.</text>
</comment>
<proteinExistence type="predicted"/>
<dbReference type="EMBL" id="JABELV010000029">
    <property type="protein sequence ID" value="KAG7562597.1"/>
    <property type="molecule type" value="Genomic_DNA"/>
</dbReference>
<gene>
    <name evidence="3" type="ORF">FFLO_01970</name>
</gene>
<evidence type="ECO:0000313" key="4">
    <source>
        <dbReference type="Proteomes" id="UP000812966"/>
    </source>
</evidence>
<dbReference type="AlphaFoldDB" id="A0A8K0JP86"/>
<evidence type="ECO:0000259" key="2">
    <source>
        <dbReference type="Pfam" id="PF21671"/>
    </source>
</evidence>
<protein>
    <recommendedName>
        <fullName evidence="2">Protein CPL1-like domain-containing protein</fullName>
    </recommendedName>
</protein>
<evidence type="ECO:0000313" key="3">
    <source>
        <dbReference type="EMBL" id="KAG7562597.1"/>
    </source>
</evidence>
<feature type="chain" id="PRO_5035458326" description="Protein CPL1-like domain-containing protein" evidence="1">
    <location>
        <begin position="26"/>
        <end position="312"/>
    </location>
</feature>
<dbReference type="PANTHER" id="PTHR35192">
    <property type="entry name" value="PROTEIN, PUTATIVE-RELATED"/>
    <property type="match status" value="1"/>
</dbReference>